<proteinExistence type="predicted"/>
<keyword evidence="1" id="KW-0812">Transmembrane</keyword>
<dbReference type="Proteomes" id="UP000067243">
    <property type="component" value="Chromosome"/>
</dbReference>
<dbReference type="KEGG" id="stur:STURON_00331"/>
<dbReference type="AlphaFoldDB" id="A0A0K1P6S0"/>
<sequence length="166" mass="20085">MGLIMKQNLIKKDTKKIFIFIMLFKINFINLLKYIPLYIISTIFLVFHLTIISLQLFHFNNINDYLLFNTLYKSFYYIIATLLQCIFIFFICYFFYNKQREEDLIKIEQRSGINTKYIYLIRLLISFIVIFTYITFYLLISIPLLFLSNLSFNLVSNVVFNQVTYL</sequence>
<keyword evidence="1" id="KW-1133">Transmembrane helix</keyword>
<feature type="transmembrane region" description="Helical" evidence="1">
    <location>
        <begin position="31"/>
        <end position="54"/>
    </location>
</feature>
<accession>A0A0K1P6S0</accession>
<organism evidence="2 3">
    <name type="scientific">Spiroplasma turonicum</name>
    <dbReference type="NCBI Taxonomy" id="216946"/>
    <lineage>
        <taxon>Bacteria</taxon>
        <taxon>Bacillati</taxon>
        <taxon>Mycoplasmatota</taxon>
        <taxon>Mollicutes</taxon>
        <taxon>Entomoplasmatales</taxon>
        <taxon>Spiroplasmataceae</taxon>
        <taxon>Spiroplasma</taxon>
    </lineage>
</organism>
<name>A0A0K1P6S0_9MOLU</name>
<evidence type="ECO:0000313" key="3">
    <source>
        <dbReference type="Proteomes" id="UP000067243"/>
    </source>
</evidence>
<evidence type="ECO:0008006" key="4">
    <source>
        <dbReference type="Google" id="ProtNLM"/>
    </source>
</evidence>
<dbReference type="PATRIC" id="fig|216946.3.peg.331"/>
<keyword evidence="1" id="KW-0472">Membrane</keyword>
<feature type="transmembrane region" description="Helical" evidence="1">
    <location>
        <begin position="117"/>
        <end position="146"/>
    </location>
</feature>
<keyword evidence="3" id="KW-1185">Reference proteome</keyword>
<feature type="transmembrane region" description="Helical" evidence="1">
    <location>
        <begin position="74"/>
        <end position="96"/>
    </location>
</feature>
<dbReference type="STRING" id="216946.STURO_v1c03310"/>
<evidence type="ECO:0000256" key="1">
    <source>
        <dbReference type="SAM" id="Phobius"/>
    </source>
</evidence>
<reference evidence="2 3" key="1">
    <citation type="journal article" date="2015" name="Genome Announc.">
        <title>Complete Genome Sequence of Spiroplasma turonicum Strain Tab4cT, a Parasite of a Horse Fly, Haematopota sp. (Diptera: Tabanidae).</title>
        <authorList>
            <person name="Davis R.E."/>
            <person name="Shao J."/>
            <person name="Zhao Y."/>
            <person name="Gasparich G.E."/>
            <person name="Gaynor B.J."/>
            <person name="Donofrio N."/>
        </authorList>
    </citation>
    <scope>NUCLEOTIDE SEQUENCE [LARGE SCALE GENOMIC DNA]</scope>
    <source>
        <strain evidence="2 3">Tab4c</strain>
    </source>
</reference>
<dbReference type="EMBL" id="CP012328">
    <property type="protein sequence ID" value="AKU79577.1"/>
    <property type="molecule type" value="Genomic_DNA"/>
</dbReference>
<evidence type="ECO:0000313" key="2">
    <source>
        <dbReference type="EMBL" id="AKU79577.1"/>
    </source>
</evidence>
<protein>
    <recommendedName>
        <fullName evidence="4">Transmembrane protein</fullName>
    </recommendedName>
</protein>
<gene>
    <name evidence="2" type="ORF">STURON_00331</name>
</gene>